<evidence type="ECO:0000313" key="1">
    <source>
        <dbReference type="EMBL" id="KAH7989364.1"/>
    </source>
</evidence>
<sequence length="644" mass="71415">MNPGQSRYPLRTRRVPRRLYLDPPSPEFDHEDSPLDKNRPDYMDPWIVNLLLEYNESKDRLETQYGQVLRVLKDADGQNPEAVVNISDGHHYIQTVIPARVIQKAKCFPPQSGFSSILGQFIVIKNFRVCVKEATKVEDSGFYLIVDCFHLTAMKRWAMRQPDCNQEPSVLQKLKELWLRGLSLRPLPSSEPLSVSEVVSEMKQDKLSNLKQKVADCLCSLDPINLMDSEKLSEYPDTKWQAERRQDKLQCRDIFTVPAKFLMINAEEEAAQSSSNLPKPSHIASDDESSLDGDPSTMSFVNAEAETVDGSFENPWDIFPGMTMTSSQEMSDPQPSLPNAQPMLLASTAEEEEAASSSSCTPDGLQCFDPAPYCSSTQIEPMESTSQSLLPPCKEGANQESRSRASDATCNTSKISATGGSIPCGQPLNYSNSPAGVCGLSPVCPTIRRTLTSKISSGDAEESHPAHLQRETVVVRRAGKKSLATCRECRTAKRKLVSNEEGSVETSSRHKGQDLTSAVVKLSRLNGKQMAQKQPLEFVKESTPKKSRIEEIRVQHIQTSSQSRCAGKHLEKTKGQTVTTGRPTDSSGGQLGAKKQEHERRAVSHHVYQPASAELGSQVQSTRISRAQLGWARWVLRNGQRPQS</sequence>
<comment type="caution">
    <text evidence="1">The sequence shown here is derived from an EMBL/GenBank/DDBJ whole genome shotgun (WGS) entry which is preliminary data.</text>
</comment>
<proteinExistence type="predicted"/>
<name>A0ACB8EAJ5_9SAUR</name>
<reference evidence="1" key="1">
    <citation type="submission" date="2021-08" db="EMBL/GenBank/DDBJ databases">
        <title>The first chromosome-level gecko genome reveals the dynamic sex chromosomes of Neotropical dwarf geckos (Sphaerodactylidae: Sphaerodactylus).</title>
        <authorList>
            <person name="Pinto B.J."/>
            <person name="Keating S.E."/>
            <person name="Gamble T."/>
        </authorList>
    </citation>
    <scope>NUCLEOTIDE SEQUENCE</scope>
    <source>
        <strain evidence="1">TG3544</strain>
    </source>
</reference>
<protein>
    <submittedName>
        <fullName evidence="1">Uncharacterized protein</fullName>
    </submittedName>
</protein>
<evidence type="ECO:0000313" key="2">
    <source>
        <dbReference type="Proteomes" id="UP000827872"/>
    </source>
</evidence>
<organism evidence="1 2">
    <name type="scientific">Sphaerodactylus townsendi</name>
    <dbReference type="NCBI Taxonomy" id="933632"/>
    <lineage>
        <taxon>Eukaryota</taxon>
        <taxon>Metazoa</taxon>
        <taxon>Chordata</taxon>
        <taxon>Craniata</taxon>
        <taxon>Vertebrata</taxon>
        <taxon>Euteleostomi</taxon>
        <taxon>Lepidosauria</taxon>
        <taxon>Squamata</taxon>
        <taxon>Bifurcata</taxon>
        <taxon>Gekkota</taxon>
        <taxon>Sphaerodactylidae</taxon>
        <taxon>Sphaerodactylus</taxon>
    </lineage>
</organism>
<accession>A0ACB8EAJ5</accession>
<keyword evidence="2" id="KW-1185">Reference proteome</keyword>
<dbReference type="EMBL" id="CM037627">
    <property type="protein sequence ID" value="KAH7989364.1"/>
    <property type="molecule type" value="Genomic_DNA"/>
</dbReference>
<dbReference type="Proteomes" id="UP000827872">
    <property type="component" value="Linkage Group LG14"/>
</dbReference>
<gene>
    <name evidence="1" type="ORF">K3G42_008704</name>
</gene>